<name>A0A086QS42_TOXGO</name>
<dbReference type="EMBL" id="AEXC02000892">
    <property type="protein sequence ID" value="KFH15424.1"/>
    <property type="molecule type" value="Genomic_DNA"/>
</dbReference>
<proteinExistence type="predicted"/>
<dbReference type="VEuPathDB" id="ToxoDB:TGMAS_209860A"/>
<comment type="caution">
    <text evidence="2">The sequence shown here is derived from an EMBL/GenBank/DDBJ whole genome shotgun (WGS) entry which is preliminary data.</text>
</comment>
<dbReference type="Proteomes" id="UP000028821">
    <property type="component" value="Unassembled WGS sequence"/>
</dbReference>
<evidence type="ECO:0000313" key="2">
    <source>
        <dbReference type="EMBL" id="KFH15424.1"/>
    </source>
</evidence>
<evidence type="ECO:0000256" key="1">
    <source>
        <dbReference type="SAM" id="MobiDB-lite"/>
    </source>
</evidence>
<accession>A0A086QS42</accession>
<protein>
    <submittedName>
        <fullName evidence="2">SRP40, C-terminal domain-containing protein</fullName>
    </submittedName>
</protein>
<evidence type="ECO:0000313" key="3">
    <source>
        <dbReference type="Proteomes" id="UP000028821"/>
    </source>
</evidence>
<sequence>MRMSIPGFLGQEVFRGTRPQ</sequence>
<reference evidence="2 3" key="1">
    <citation type="submission" date="2014-04" db="EMBL/GenBank/DDBJ databases">
        <authorList>
            <person name="Sibley D."/>
            <person name="Venepally P."/>
            <person name="Karamycheva S."/>
            <person name="Hadjithomas M."/>
            <person name="Khan A."/>
            <person name="Brunk B."/>
            <person name="Roos D."/>
            <person name="Caler E."/>
            <person name="Lorenzi H."/>
        </authorList>
    </citation>
    <scope>NUCLEOTIDE SEQUENCE [LARGE SCALE GENOMIC DNA]</scope>
    <source>
        <strain evidence="2 3">MAS</strain>
    </source>
</reference>
<dbReference type="AlphaFoldDB" id="A0A086QS42"/>
<feature type="non-terminal residue" evidence="2">
    <location>
        <position position="20"/>
    </location>
</feature>
<organism evidence="2 3">
    <name type="scientific">Toxoplasma gondii MAS</name>
    <dbReference type="NCBI Taxonomy" id="943118"/>
    <lineage>
        <taxon>Eukaryota</taxon>
        <taxon>Sar</taxon>
        <taxon>Alveolata</taxon>
        <taxon>Apicomplexa</taxon>
        <taxon>Conoidasida</taxon>
        <taxon>Coccidia</taxon>
        <taxon>Eucoccidiorida</taxon>
        <taxon>Eimeriorina</taxon>
        <taxon>Sarcocystidae</taxon>
        <taxon>Toxoplasma</taxon>
    </lineage>
</organism>
<feature type="region of interest" description="Disordered" evidence="1">
    <location>
        <begin position="1"/>
        <end position="20"/>
    </location>
</feature>
<gene>
    <name evidence="2" type="ORF">TGMAS_209860A</name>
</gene>